<evidence type="ECO:0000313" key="2">
    <source>
        <dbReference type="EMBL" id="MDC8755847.1"/>
    </source>
</evidence>
<sequence>MKNVSKILAALCFMASVGACDSTTHQSTPQPQSKQILLYCDARSDQPVNELFDDFGGEFAGFITYRGFYRINLTAETLEAKLSGWDDFEPLCSPDASSCKLISNRSEIRLEHHGRRWNEKVINETYLFERNTGYFNLMTESEGPNGKENYYVSGSCRSVNSIDQQLF</sequence>
<dbReference type="EMBL" id="JAQQXQ010000014">
    <property type="protein sequence ID" value="MDC8755847.1"/>
    <property type="molecule type" value="Genomic_DNA"/>
</dbReference>
<comment type="caution">
    <text evidence="2">The sequence shown here is derived from an EMBL/GenBank/DDBJ whole genome shotgun (WGS) entry which is preliminary data.</text>
</comment>
<gene>
    <name evidence="2" type="ORF">OIK40_14455</name>
</gene>
<keyword evidence="3" id="KW-1185">Reference proteome</keyword>
<evidence type="ECO:0000256" key="1">
    <source>
        <dbReference type="SAM" id="SignalP"/>
    </source>
</evidence>
<protein>
    <recommendedName>
        <fullName evidence="4">Lipoprotein</fullName>
    </recommendedName>
</protein>
<evidence type="ECO:0000313" key="3">
    <source>
        <dbReference type="Proteomes" id="UP001216558"/>
    </source>
</evidence>
<organism evidence="2 3">
    <name type="scientific">Erythrobacter fulvus</name>
    <dbReference type="NCBI Taxonomy" id="2987523"/>
    <lineage>
        <taxon>Bacteria</taxon>
        <taxon>Pseudomonadati</taxon>
        <taxon>Pseudomonadota</taxon>
        <taxon>Alphaproteobacteria</taxon>
        <taxon>Sphingomonadales</taxon>
        <taxon>Erythrobacteraceae</taxon>
        <taxon>Erythrobacter/Porphyrobacter group</taxon>
        <taxon>Erythrobacter</taxon>
    </lineage>
</organism>
<evidence type="ECO:0008006" key="4">
    <source>
        <dbReference type="Google" id="ProtNLM"/>
    </source>
</evidence>
<keyword evidence="1" id="KW-0732">Signal</keyword>
<proteinExistence type="predicted"/>
<reference evidence="2 3" key="1">
    <citation type="submission" date="2022-10" db="EMBL/GenBank/DDBJ databases">
        <title>Erythrobacter sp. sf7 Genome sequencing.</title>
        <authorList>
            <person name="Park S."/>
        </authorList>
    </citation>
    <scope>NUCLEOTIDE SEQUENCE [LARGE SCALE GENOMIC DNA]</scope>
    <source>
        <strain evidence="3">sf7</strain>
    </source>
</reference>
<dbReference type="RefSeq" id="WP_273679056.1">
    <property type="nucleotide sequence ID" value="NZ_JAQQXQ010000014.1"/>
</dbReference>
<feature type="chain" id="PRO_5046468948" description="Lipoprotein" evidence="1">
    <location>
        <begin position="20"/>
        <end position="167"/>
    </location>
</feature>
<accession>A0ABT5JWD4</accession>
<name>A0ABT5JWD4_9SPHN</name>
<dbReference type="Proteomes" id="UP001216558">
    <property type="component" value="Unassembled WGS sequence"/>
</dbReference>
<dbReference type="PROSITE" id="PS51257">
    <property type="entry name" value="PROKAR_LIPOPROTEIN"/>
    <property type="match status" value="1"/>
</dbReference>
<feature type="signal peptide" evidence="1">
    <location>
        <begin position="1"/>
        <end position="19"/>
    </location>
</feature>